<reference evidence="1" key="2">
    <citation type="submission" date="2020-08" db="EMBL/GenBank/DDBJ databases">
        <title>Draft Genome Sequence of Cumin Blight Pathogen Alternaria burnsii.</title>
        <authorList>
            <person name="Feng Z."/>
        </authorList>
    </citation>
    <scope>NUCLEOTIDE SEQUENCE</scope>
    <source>
        <strain evidence="1">CBS107.38</strain>
    </source>
</reference>
<dbReference type="RefSeq" id="XP_038787263.1">
    <property type="nucleotide sequence ID" value="XM_038930313.1"/>
</dbReference>
<name>A0A8H7B5Z7_9PLEO</name>
<dbReference type="GeneID" id="62203491"/>
<proteinExistence type="predicted"/>
<protein>
    <submittedName>
        <fullName evidence="1">Uncharacterized protein</fullName>
    </submittedName>
</protein>
<organism evidence="1 2">
    <name type="scientific">Alternaria burnsii</name>
    <dbReference type="NCBI Taxonomy" id="1187904"/>
    <lineage>
        <taxon>Eukaryota</taxon>
        <taxon>Fungi</taxon>
        <taxon>Dikarya</taxon>
        <taxon>Ascomycota</taxon>
        <taxon>Pezizomycotina</taxon>
        <taxon>Dothideomycetes</taxon>
        <taxon>Pleosporomycetidae</taxon>
        <taxon>Pleosporales</taxon>
        <taxon>Pleosporineae</taxon>
        <taxon>Pleosporaceae</taxon>
        <taxon>Alternaria</taxon>
        <taxon>Alternaria sect. Alternaria</taxon>
    </lineage>
</organism>
<comment type="caution">
    <text evidence="1">The sequence shown here is derived from an EMBL/GenBank/DDBJ whole genome shotgun (WGS) entry which is preliminary data.</text>
</comment>
<accession>A0A8H7B5Z7</accession>
<evidence type="ECO:0000313" key="2">
    <source>
        <dbReference type="Proteomes" id="UP000596902"/>
    </source>
</evidence>
<evidence type="ECO:0000313" key="1">
    <source>
        <dbReference type="EMBL" id="KAF7677054.1"/>
    </source>
</evidence>
<gene>
    <name evidence="1" type="ORF">GT037_005266</name>
</gene>
<reference evidence="1" key="1">
    <citation type="submission" date="2020-01" db="EMBL/GenBank/DDBJ databases">
        <authorList>
            <person name="Feng Z.H.Z."/>
        </authorList>
    </citation>
    <scope>NUCLEOTIDE SEQUENCE</scope>
    <source>
        <strain evidence="1">CBS107.38</strain>
    </source>
</reference>
<sequence>MCTVPIGTWFVWWHHTGCRMRIGFETRGRKHGWGEAQQEAPEAHLGRRNDTQASISTLTTTTVIQATHVKVDDYGSPSGRLEGEVYSIEKISASITNTKHPRHGECYYWLWRPLDACLEDSPPVQG</sequence>
<dbReference type="Proteomes" id="UP000596902">
    <property type="component" value="Unassembled WGS sequence"/>
</dbReference>
<dbReference type="EMBL" id="JAAABM010000006">
    <property type="protein sequence ID" value="KAF7677054.1"/>
    <property type="molecule type" value="Genomic_DNA"/>
</dbReference>
<dbReference type="AlphaFoldDB" id="A0A8H7B5Z7"/>
<keyword evidence="2" id="KW-1185">Reference proteome</keyword>